<dbReference type="Proteomes" id="UP000264217">
    <property type="component" value="Unassembled WGS sequence"/>
</dbReference>
<sequence length="215" mass="24732">MFVFYATYIVPASALIPIFIGLNNYRFLPAAFKILLAFVIFGSLFNLLMIIIASKGYYTVKLMSFYTAMEFAFIAAMFSRIFDKKWRVSIYILVAVFAALCTFNQVFIQNKIEFNTYTRPIGALIIVAFCMAYTIKNSSNLRPWAADSFNWVNTGILIFYAVGFFMFVSYNFFLKRTLFSDIIWGLIDTILIIEYILFAIGFSKCRSQTTTIPQS</sequence>
<dbReference type="OrthoDB" id="651989at2"/>
<feature type="transmembrane region" description="Helical" evidence="1">
    <location>
        <begin position="58"/>
        <end position="78"/>
    </location>
</feature>
<feature type="transmembrane region" description="Helical" evidence="1">
    <location>
        <begin position="90"/>
        <end position="108"/>
    </location>
</feature>
<evidence type="ECO:0000313" key="3">
    <source>
        <dbReference type="Proteomes" id="UP000264217"/>
    </source>
</evidence>
<keyword evidence="1" id="KW-0812">Transmembrane</keyword>
<proteinExistence type="predicted"/>
<keyword evidence="1" id="KW-0472">Membrane</keyword>
<organism evidence="2 3">
    <name type="scientific">Mucilaginibacter conchicola</name>
    <dbReference type="NCBI Taxonomy" id="2303333"/>
    <lineage>
        <taxon>Bacteria</taxon>
        <taxon>Pseudomonadati</taxon>
        <taxon>Bacteroidota</taxon>
        <taxon>Sphingobacteriia</taxon>
        <taxon>Sphingobacteriales</taxon>
        <taxon>Sphingobacteriaceae</taxon>
        <taxon>Mucilaginibacter</taxon>
    </lineage>
</organism>
<reference evidence="2 3" key="1">
    <citation type="submission" date="2018-08" db="EMBL/GenBank/DDBJ databases">
        <title>Mucilaginibacter sp. MYSH2.</title>
        <authorList>
            <person name="Seo T."/>
        </authorList>
    </citation>
    <scope>NUCLEOTIDE SEQUENCE [LARGE SCALE GENOMIC DNA]</scope>
    <source>
        <strain evidence="2 3">MYSH2</strain>
    </source>
</reference>
<feature type="transmembrane region" description="Helical" evidence="1">
    <location>
        <begin position="182"/>
        <end position="202"/>
    </location>
</feature>
<feature type="transmembrane region" description="Helical" evidence="1">
    <location>
        <begin position="120"/>
        <end position="136"/>
    </location>
</feature>
<evidence type="ECO:0000256" key="1">
    <source>
        <dbReference type="SAM" id="Phobius"/>
    </source>
</evidence>
<comment type="caution">
    <text evidence="2">The sequence shown here is derived from an EMBL/GenBank/DDBJ whole genome shotgun (WGS) entry which is preliminary data.</text>
</comment>
<accession>A0A372NPX8</accession>
<keyword evidence="1" id="KW-1133">Transmembrane helix</keyword>
<feature type="transmembrane region" description="Helical" evidence="1">
    <location>
        <begin position="34"/>
        <end position="52"/>
    </location>
</feature>
<dbReference type="EMBL" id="QWDC01000004">
    <property type="protein sequence ID" value="RFZ90303.1"/>
    <property type="molecule type" value="Genomic_DNA"/>
</dbReference>
<feature type="transmembrane region" description="Helical" evidence="1">
    <location>
        <begin position="6"/>
        <end position="22"/>
    </location>
</feature>
<protein>
    <submittedName>
        <fullName evidence="2">Uncharacterized protein</fullName>
    </submittedName>
</protein>
<name>A0A372NPX8_9SPHI</name>
<gene>
    <name evidence="2" type="ORF">D0C36_21125</name>
</gene>
<evidence type="ECO:0000313" key="2">
    <source>
        <dbReference type="EMBL" id="RFZ90303.1"/>
    </source>
</evidence>
<feature type="transmembrane region" description="Helical" evidence="1">
    <location>
        <begin position="148"/>
        <end position="170"/>
    </location>
</feature>
<dbReference type="AlphaFoldDB" id="A0A372NPX8"/>
<keyword evidence="3" id="KW-1185">Reference proteome</keyword>
<dbReference type="RefSeq" id="WP_117393717.1">
    <property type="nucleotide sequence ID" value="NZ_QWDC01000004.1"/>
</dbReference>